<dbReference type="GO" id="GO:0016740">
    <property type="term" value="F:transferase activity"/>
    <property type="evidence" value="ECO:0007669"/>
    <property type="project" value="UniProtKB-KW"/>
</dbReference>
<comment type="caution">
    <text evidence="3">The sequence shown here is derived from an EMBL/GenBank/DDBJ whole genome shotgun (WGS) entry which is preliminary data.</text>
</comment>
<evidence type="ECO:0000259" key="2">
    <source>
        <dbReference type="PROSITE" id="PS51371"/>
    </source>
</evidence>
<dbReference type="Pfam" id="PF00571">
    <property type="entry name" value="CBS"/>
    <property type="match status" value="2"/>
</dbReference>
<evidence type="ECO:0000313" key="4">
    <source>
        <dbReference type="Proteomes" id="UP000037540"/>
    </source>
</evidence>
<proteinExistence type="predicted"/>
<dbReference type="OrthoDB" id="9801899at2"/>
<sequence>MINIKNISINYKETLLKALDVIDKAAKGIVYVVDDNMKLLGSITDGDIRRALINKLSLQSGIIEVMNKNPIRVEENVDRIEQKKIMIKNAIRELPIVDKDNKLVDTISLNEVIVPKKKKNYVLIMAGGLGTRLKDLTKEIPKPMLNLGEKPILQHIIENFKTHAYNKFLLSVNYKSEVIENYFEDGSRYECTIDYLREKKRLGTGGAINLARGYIKDDFFVVNGDVYSTVNFDKVMKFHKDNYNDITIMSIKKTINIPYGVINLEENNVKNIHEKPSYEYVISGGMYCLSPSVIDMIPQNKYYEITELFQAALKKGLKVQSYIVDDYWMDIGRIEDYYAINNELFSKSNSNEI</sequence>
<evidence type="ECO:0000256" key="1">
    <source>
        <dbReference type="PROSITE-ProRule" id="PRU00703"/>
    </source>
</evidence>
<organism evidence="3 4">
    <name type="scientific">Clostridium botulinum</name>
    <dbReference type="NCBI Taxonomy" id="1491"/>
    <lineage>
        <taxon>Bacteria</taxon>
        <taxon>Bacillati</taxon>
        <taxon>Bacillota</taxon>
        <taxon>Clostridia</taxon>
        <taxon>Eubacteriales</taxon>
        <taxon>Clostridiaceae</taxon>
        <taxon>Clostridium</taxon>
    </lineage>
</organism>
<keyword evidence="3" id="KW-0808">Transferase</keyword>
<reference evidence="3 4" key="1">
    <citation type="submission" date="2015-07" db="EMBL/GenBank/DDBJ databases">
        <title>Draft genome sequences of 17 French Clostridium botulinum group III.</title>
        <authorList>
            <person name="Woudstra C."/>
            <person name="Le Marechal C."/>
            <person name="Souillard R."/>
            <person name="Bayon-Auboyer M.-H."/>
            <person name="Dessouter D."/>
            <person name="Fach P."/>
        </authorList>
    </citation>
    <scope>NUCLEOTIDE SEQUENCE [LARGE SCALE GENOMIC DNA]</scope>
    <source>
        <strain evidence="3 4">12LNRI-CD</strain>
    </source>
</reference>
<gene>
    <name evidence="3" type="ORF">ADU74_00225</name>
</gene>
<dbReference type="InterPro" id="IPR050486">
    <property type="entry name" value="Mannose-1P_guanyltransferase"/>
</dbReference>
<dbReference type="CDD" id="cd06426">
    <property type="entry name" value="NTP_transferase_like_2"/>
    <property type="match status" value="1"/>
</dbReference>
<dbReference type="EMBL" id="LGVR01000001">
    <property type="protein sequence ID" value="KOA90496.1"/>
    <property type="molecule type" value="Genomic_DNA"/>
</dbReference>
<protein>
    <submittedName>
        <fullName evidence="3">Nucleotidyl transferase</fullName>
    </submittedName>
</protein>
<dbReference type="Proteomes" id="UP000037540">
    <property type="component" value="Unassembled WGS sequence"/>
</dbReference>
<dbReference type="SUPFAM" id="SSF54631">
    <property type="entry name" value="CBS-domain pair"/>
    <property type="match status" value="1"/>
</dbReference>
<dbReference type="PANTHER" id="PTHR22572">
    <property type="entry name" value="SUGAR-1-PHOSPHATE GUANYL TRANSFERASE"/>
    <property type="match status" value="1"/>
</dbReference>
<dbReference type="SUPFAM" id="SSF53448">
    <property type="entry name" value="Nucleotide-diphospho-sugar transferases"/>
    <property type="match status" value="1"/>
</dbReference>
<keyword evidence="1" id="KW-0129">CBS domain</keyword>
<dbReference type="InterPro" id="IPR000644">
    <property type="entry name" value="CBS_dom"/>
</dbReference>
<accession>A0A9Q1ZEA0</accession>
<dbReference type="AlphaFoldDB" id="A0A9Q1ZEA0"/>
<dbReference type="PROSITE" id="PS51371">
    <property type="entry name" value="CBS"/>
    <property type="match status" value="2"/>
</dbReference>
<dbReference type="Pfam" id="PF00483">
    <property type="entry name" value="NTP_transferase"/>
    <property type="match status" value="1"/>
</dbReference>
<dbReference type="InterPro" id="IPR005835">
    <property type="entry name" value="NTP_transferase_dom"/>
</dbReference>
<evidence type="ECO:0000313" key="3">
    <source>
        <dbReference type="EMBL" id="KOA90496.1"/>
    </source>
</evidence>
<dbReference type="SMART" id="SM00116">
    <property type="entry name" value="CBS"/>
    <property type="match status" value="2"/>
</dbReference>
<dbReference type="RefSeq" id="WP_013725317.1">
    <property type="nucleotide sequence ID" value="NZ_LGVO01000042.1"/>
</dbReference>
<name>A0A9Q1ZEA0_CLOBO</name>
<feature type="domain" description="CBS" evidence="2">
    <location>
        <begin position="1"/>
        <end position="58"/>
    </location>
</feature>
<dbReference type="InterPro" id="IPR046342">
    <property type="entry name" value="CBS_dom_sf"/>
</dbReference>
<dbReference type="CDD" id="cd04607">
    <property type="entry name" value="CBS_pair_NTP_transferase_assoc"/>
    <property type="match status" value="1"/>
</dbReference>
<dbReference type="InterPro" id="IPR029044">
    <property type="entry name" value="Nucleotide-diphossugar_trans"/>
</dbReference>
<dbReference type="Gene3D" id="3.90.550.10">
    <property type="entry name" value="Spore Coat Polysaccharide Biosynthesis Protein SpsA, Chain A"/>
    <property type="match status" value="1"/>
</dbReference>
<dbReference type="Gene3D" id="3.10.580.10">
    <property type="entry name" value="CBS-domain"/>
    <property type="match status" value="1"/>
</dbReference>
<feature type="domain" description="CBS" evidence="2">
    <location>
        <begin position="66"/>
        <end position="122"/>
    </location>
</feature>